<dbReference type="Proteomes" id="UP000027178">
    <property type="component" value="Unassembled WGS sequence"/>
</dbReference>
<sequence length="94" mass="9485">MNRLLPAAAALAAAALCLTVTGAAAADSGHRAGESITCAVVGAEGSNVLGSDCQNDRWGPLSDFVLTDGTNSYSCQSGWAEGALWVNGQNCRQA</sequence>
<dbReference type="eggNOG" id="ENOG50325ID">
    <property type="taxonomic scope" value="Bacteria"/>
</dbReference>
<protein>
    <recommendedName>
        <fullName evidence="4">Secreted protein</fullName>
    </recommendedName>
</protein>
<reference evidence="2 3" key="1">
    <citation type="submission" date="2014-05" db="EMBL/GenBank/DDBJ databases">
        <title>Draft Genome Sequence of Kitasatospora cheerisanensis KCTC 2395.</title>
        <authorList>
            <person name="Nam D.H."/>
        </authorList>
    </citation>
    <scope>NUCLEOTIDE SEQUENCE [LARGE SCALE GENOMIC DNA]</scope>
    <source>
        <strain evidence="2 3">KCTC 2395</strain>
    </source>
</reference>
<feature type="signal peptide" evidence="1">
    <location>
        <begin position="1"/>
        <end position="25"/>
    </location>
</feature>
<dbReference type="HOGENOM" id="CLU_2382301_0_0_11"/>
<accession>A0A066YRS3</accession>
<evidence type="ECO:0008006" key="4">
    <source>
        <dbReference type="Google" id="ProtNLM"/>
    </source>
</evidence>
<feature type="chain" id="PRO_5001631747" description="Secreted protein" evidence="1">
    <location>
        <begin position="26"/>
        <end position="94"/>
    </location>
</feature>
<evidence type="ECO:0000256" key="1">
    <source>
        <dbReference type="SAM" id="SignalP"/>
    </source>
</evidence>
<organism evidence="2 3">
    <name type="scientific">Kitasatospora cheerisanensis KCTC 2395</name>
    <dbReference type="NCBI Taxonomy" id="1348663"/>
    <lineage>
        <taxon>Bacteria</taxon>
        <taxon>Bacillati</taxon>
        <taxon>Actinomycetota</taxon>
        <taxon>Actinomycetes</taxon>
        <taxon>Kitasatosporales</taxon>
        <taxon>Streptomycetaceae</taxon>
        <taxon>Kitasatospora</taxon>
    </lineage>
</organism>
<dbReference type="AlphaFoldDB" id="A0A066YRS3"/>
<evidence type="ECO:0000313" key="2">
    <source>
        <dbReference type="EMBL" id="KDN80630.1"/>
    </source>
</evidence>
<name>A0A066YRS3_9ACTN</name>
<keyword evidence="1" id="KW-0732">Signal</keyword>
<keyword evidence="3" id="KW-1185">Reference proteome</keyword>
<evidence type="ECO:0000313" key="3">
    <source>
        <dbReference type="Proteomes" id="UP000027178"/>
    </source>
</evidence>
<comment type="caution">
    <text evidence="2">The sequence shown here is derived from an EMBL/GenBank/DDBJ whole genome shotgun (WGS) entry which is preliminary data.</text>
</comment>
<proteinExistence type="predicted"/>
<dbReference type="PATRIC" id="fig|1348663.4.peg.7357"/>
<dbReference type="RefSeq" id="WP_035870239.1">
    <property type="nucleotide sequence ID" value="NZ_KK853997.1"/>
</dbReference>
<gene>
    <name evidence="2" type="ORF">KCH_76060</name>
</gene>
<dbReference type="OrthoDB" id="4334659at2"/>
<dbReference type="EMBL" id="JNBY01000168">
    <property type="protein sequence ID" value="KDN80630.1"/>
    <property type="molecule type" value="Genomic_DNA"/>
</dbReference>